<evidence type="ECO:0000313" key="3">
    <source>
        <dbReference type="EMBL" id="GBF38093.1"/>
    </source>
</evidence>
<organism evidence="3 4">
    <name type="scientific">Leptospira johnsonii</name>
    <dbReference type="NCBI Taxonomy" id="1917820"/>
    <lineage>
        <taxon>Bacteria</taxon>
        <taxon>Pseudomonadati</taxon>
        <taxon>Spirochaetota</taxon>
        <taxon>Spirochaetia</taxon>
        <taxon>Leptospirales</taxon>
        <taxon>Leptospiraceae</taxon>
        <taxon>Leptospira</taxon>
    </lineage>
</organism>
<protein>
    <submittedName>
        <fullName evidence="3">Fatty acid hydroxylase family protein</fullName>
    </submittedName>
</protein>
<evidence type="ECO:0000256" key="1">
    <source>
        <dbReference type="SAM" id="Phobius"/>
    </source>
</evidence>
<dbReference type="EMBL" id="BFAY01000007">
    <property type="protein sequence ID" value="GBF38093.1"/>
    <property type="molecule type" value="Genomic_DNA"/>
</dbReference>
<dbReference type="InterPro" id="IPR006694">
    <property type="entry name" value="Fatty_acid_hydroxylase"/>
</dbReference>
<dbReference type="AlphaFoldDB" id="A0A2P2D0B8"/>
<dbReference type="Pfam" id="PF04116">
    <property type="entry name" value="FA_hydroxylase"/>
    <property type="match status" value="1"/>
</dbReference>
<keyword evidence="1" id="KW-0812">Transmembrane</keyword>
<dbReference type="GO" id="GO:0005506">
    <property type="term" value="F:iron ion binding"/>
    <property type="evidence" value="ECO:0007669"/>
    <property type="project" value="InterPro"/>
</dbReference>
<dbReference type="GO" id="GO:0008610">
    <property type="term" value="P:lipid biosynthetic process"/>
    <property type="evidence" value="ECO:0007669"/>
    <property type="project" value="InterPro"/>
</dbReference>
<evidence type="ECO:0000259" key="2">
    <source>
        <dbReference type="Pfam" id="PF04116"/>
    </source>
</evidence>
<sequence length="132" mass="15265">MYWLNGEKRHPIHAILEGSPGILLVLLLGASSEIVLGWLTILSLHLMFQHGNMDYKAGILKKFFSVAELHRWHHRKKYRETQVNYGAVFSFWDRMFGSLQKEEGFVTGAAVGLEREKSFPKDYLGQLTEPFR</sequence>
<keyword evidence="4" id="KW-1185">Reference proteome</keyword>
<dbReference type="Proteomes" id="UP000245076">
    <property type="component" value="Unassembled WGS sequence"/>
</dbReference>
<feature type="transmembrane region" description="Helical" evidence="1">
    <location>
        <begin position="20"/>
        <end position="46"/>
    </location>
</feature>
<feature type="domain" description="Fatty acid hydroxylase" evidence="2">
    <location>
        <begin position="3"/>
        <end position="98"/>
    </location>
</feature>
<gene>
    <name evidence="3" type="ORF">LPTSP1_10830</name>
</gene>
<name>A0A2P2D0B8_9LEPT</name>
<proteinExistence type="predicted"/>
<keyword evidence="1" id="KW-0472">Membrane</keyword>
<reference evidence="3 4" key="1">
    <citation type="submission" date="2018-02" db="EMBL/GenBank/DDBJ databases">
        <title>Novel Leptospira species isolated from soil and water in Japan.</title>
        <authorList>
            <person name="Nakao R."/>
            <person name="Masuzawa T."/>
        </authorList>
    </citation>
    <scope>NUCLEOTIDE SEQUENCE [LARGE SCALE GENOMIC DNA]</scope>
    <source>
        <strain evidence="3 4">E8</strain>
    </source>
</reference>
<dbReference type="GO" id="GO:0016491">
    <property type="term" value="F:oxidoreductase activity"/>
    <property type="evidence" value="ECO:0007669"/>
    <property type="project" value="InterPro"/>
</dbReference>
<keyword evidence="1" id="KW-1133">Transmembrane helix</keyword>
<accession>A0A2P2D0B8</accession>
<comment type="caution">
    <text evidence="3">The sequence shown here is derived from an EMBL/GenBank/DDBJ whole genome shotgun (WGS) entry which is preliminary data.</text>
</comment>
<evidence type="ECO:0000313" key="4">
    <source>
        <dbReference type="Proteomes" id="UP000245076"/>
    </source>
</evidence>